<evidence type="ECO:0000256" key="2">
    <source>
        <dbReference type="ARBA" id="ARBA00023242"/>
    </source>
</evidence>
<protein>
    <recommendedName>
        <fullName evidence="7">Calcineurin-binding protein cabin-1</fullName>
    </recommendedName>
</protein>
<reference evidence="5 6" key="1">
    <citation type="submission" date="2024-02" db="EMBL/GenBank/DDBJ databases">
        <authorList>
            <person name="Daric V."/>
            <person name="Darras S."/>
        </authorList>
    </citation>
    <scope>NUCLEOTIDE SEQUENCE [LARGE SCALE GENOMIC DNA]</scope>
</reference>
<feature type="region of interest" description="Disordered" evidence="4">
    <location>
        <begin position="1836"/>
        <end position="1863"/>
    </location>
</feature>
<keyword evidence="2" id="KW-0539">Nucleus</keyword>
<feature type="region of interest" description="Disordered" evidence="4">
    <location>
        <begin position="478"/>
        <end position="505"/>
    </location>
</feature>
<dbReference type="Proteomes" id="UP001642483">
    <property type="component" value="Unassembled WGS sequence"/>
</dbReference>
<evidence type="ECO:0000256" key="1">
    <source>
        <dbReference type="ARBA" id="ARBA00004123"/>
    </source>
</evidence>
<dbReference type="PANTHER" id="PTHR15502">
    <property type="entry name" value="CALCINEURIN-BINDING PROTEIN CABIN 1-RELATED"/>
    <property type="match status" value="1"/>
</dbReference>
<feature type="region of interest" description="Disordered" evidence="4">
    <location>
        <begin position="1799"/>
        <end position="1821"/>
    </location>
</feature>
<dbReference type="PANTHER" id="PTHR15502:SF7">
    <property type="entry name" value="CALCINEURIN-BINDING PROTEIN CABIN-1"/>
    <property type="match status" value="1"/>
</dbReference>
<feature type="region of interest" description="Disordered" evidence="4">
    <location>
        <begin position="1876"/>
        <end position="1923"/>
    </location>
</feature>
<dbReference type="SUPFAM" id="SSF48452">
    <property type="entry name" value="TPR-like"/>
    <property type="match status" value="2"/>
</dbReference>
<comment type="caution">
    <text evidence="5">The sequence shown here is derived from an EMBL/GenBank/DDBJ whole genome shotgun (WGS) entry which is preliminary data.</text>
</comment>
<gene>
    <name evidence="5" type="ORF">CVLEPA_LOCUS24453</name>
</gene>
<evidence type="ECO:0000313" key="6">
    <source>
        <dbReference type="Proteomes" id="UP001642483"/>
    </source>
</evidence>
<dbReference type="InterPro" id="IPR033053">
    <property type="entry name" value="Hir3/CABIN1"/>
</dbReference>
<feature type="repeat" description="TPR" evidence="3">
    <location>
        <begin position="1129"/>
        <end position="1162"/>
    </location>
</feature>
<feature type="compositionally biased region" description="Basic and acidic residues" evidence="4">
    <location>
        <begin position="488"/>
        <end position="498"/>
    </location>
</feature>
<dbReference type="InterPro" id="IPR019734">
    <property type="entry name" value="TPR_rpt"/>
</dbReference>
<feature type="compositionally biased region" description="Acidic residues" evidence="4">
    <location>
        <begin position="2002"/>
        <end position="2017"/>
    </location>
</feature>
<evidence type="ECO:0000313" key="5">
    <source>
        <dbReference type="EMBL" id="CAK8691690.1"/>
    </source>
</evidence>
<feature type="region of interest" description="Disordered" evidence="4">
    <location>
        <begin position="1"/>
        <end position="27"/>
    </location>
</feature>
<keyword evidence="6" id="KW-1185">Reference proteome</keyword>
<dbReference type="InterPro" id="IPR011990">
    <property type="entry name" value="TPR-like_helical_dom_sf"/>
</dbReference>
<organism evidence="5 6">
    <name type="scientific">Clavelina lepadiformis</name>
    <name type="common">Light-bulb sea squirt</name>
    <name type="synonym">Ascidia lepadiformis</name>
    <dbReference type="NCBI Taxonomy" id="159417"/>
    <lineage>
        <taxon>Eukaryota</taxon>
        <taxon>Metazoa</taxon>
        <taxon>Chordata</taxon>
        <taxon>Tunicata</taxon>
        <taxon>Ascidiacea</taxon>
        <taxon>Aplousobranchia</taxon>
        <taxon>Clavelinidae</taxon>
        <taxon>Clavelina</taxon>
    </lineage>
</organism>
<feature type="region of interest" description="Disordered" evidence="4">
    <location>
        <begin position="1939"/>
        <end position="1958"/>
    </location>
</feature>
<comment type="subcellular location">
    <subcellularLocation>
        <location evidence="1">Nucleus</location>
    </subcellularLocation>
</comment>
<evidence type="ECO:0000256" key="4">
    <source>
        <dbReference type="SAM" id="MobiDB-lite"/>
    </source>
</evidence>
<feature type="region of interest" description="Disordered" evidence="4">
    <location>
        <begin position="521"/>
        <end position="543"/>
    </location>
</feature>
<dbReference type="SMART" id="SM00028">
    <property type="entry name" value="TPR"/>
    <property type="match status" value="3"/>
</dbReference>
<dbReference type="Gene3D" id="1.25.40.10">
    <property type="entry name" value="Tetratricopeptide repeat domain"/>
    <property type="match status" value="2"/>
</dbReference>
<dbReference type="EMBL" id="CAWYQH010000119">
    <property type="protein sequence ID" value="CAK8691690.1"/>
    <property type="molecule type" value="Genomic_DNA"/>
</dbReference>
<name>A0ABP0GJD7_CLALP</name>
<feature type="region of interest" description="Disordered" evidence="4">
    <location>
        <begin position="1998"/>
        <end position="2051"/>
    </location>
</feature>
<feature type="compositionally biased region" description="Basic and acidic residues" evidence="4">
    <location>
        <begin position="1903"/>
        <end position="1917"/>
    </location>
</feature>
<proteinExistence type="predicted"/>
<sequence>MFRLTALNEHTSEESSNEEQPTRGTKEAQEARAFDLYNDALQLQRDQRHNEAICVYEDLLQTSLVTHAATTLIDENGEAKQRPLKDPGLILKYSTHKNMASMAAERGDINTAMEHYLEAVMLDTTDVTLWQRIGTHAITLGRLALARHAFTSGLSCNENHWPCLDSAITVLYALLDYESCLYWISKGLEKDSEYLKGLVLREKMYEECPHLRRDSEALFRRCPLSINDAEINEEEASDIISEALQLRQRHRKLCVPKPAQEYVIPTMKLSWLDLGESLVAAYDVIMKNKDVSFASPIRFSNKKNMETPLKQQVEQEKYAQEVSSPSRSGFDVKVRDVVADDVISATVEVTLNRDADIVRGVVDNLLQDCDAIHDVMESILHAVCSTFDDDIKHCLVSSILDEHKATTVTSDVINDDVIIGDLMREMLDNVESECAALVPDDDIEFKEELSSFEQEKSKKAKKRKFLFDSIIDENMKRRSSRVKTWTKKKNEQTPHPRTPDPTTTSYKEKIIQILPEHLQRVPNLDAGEEKTQTTESKQESITSDGKFYAHESDDVMSFIEAEDGNLLINLMKRFCRLLALKTDLKWREGTSEVLLKVFTRSQPHIILPCLDDVTNNESFRVDLFTLLCCVECQIDCNCRSKQLRDECGHNELESHLEYLSAAASDENIFRMKHLGGQSRSDASLNRDWKSFAVRFLWARSKYRNSLDQNQATLFDVELCRDVLNQVRTNPLSDEPYVIEPADFYVINLPNHRSHSAISLAAINERIKSLERAQVLVDTNKCFEQESYKQVILLLQPTIQKTTIRIPSTNHNRPRQIRQLLVSYQQLRDHSGVVTSSCYLLQEVIASTMDAARNKVKKKVPENEVSPKTKPGYDALKQWNATLHVLLQILEKTLNAKSESLADLTDDERTLMTQRMCDVMHYVFSRLDEGYSFSDTPLVWIILYKILKYEERQLDLLTSGLPDSFHMLHTAHEWMGERGLCCSLGGALLRFSVSEVKERFPRVEAPGVKEELKIFQEQCFACMFGFPVKNKMKKIQDHGVKQLPLTWADGVALIEYFQPDVLPEFDSFKASTVSLELTQLLLRIVQLTPNNVQLLIPNSEADVNAYIEGGCDVSMTLQQSPESRDLHFLGNAYYLLADYYFKNNEMNKGVKYYLHDIRINPDRFDSWAGLALSRSSQTDERLRLCESKKPQHKMKESGTERRGVAAMACFKRALSLSTNSEKLWIEYASLAYWMHSMYSRKQKRRRIFSVEDDKKRQEMLKISRMGFERVLECEGEEVLEEEWFLNYMLGKIAEKEGKPIQVYLRFYQTAAQQLHLRHAKYPKKIQAKYGSVNELSIEALEIHFRIHTSIMKYILRHPDASSDDVAYSKDLVEEMSNSPFALRRELKPSIVTSHDLEKIGQSSKLAVTSQSSDLTMGSLLPDNIMQALNIEESKTDEDTQSSAHSPMPASGEPSVVASDSREQSNLSVPGNQSAIQTAPSNEQGDVTLLSESLRKSAEERHKANCEAIIEGCENALRVCVRRFPQHYKAIYWLAHLYAHHEGREHLVWSRDLLYGSSSPWQQLRHMPAPGLLSDRNKTNLFNGVWRIPVDDIDRPGSFAAHLYRCVSLLIEVLRKLRHNEALLHIHNLLNRIPEYGKKYLREVDRVGLSRISLVYCRAVLHRKIKALRTSESSCPNLDRFTGVDNIRSLTDTEDAYKSIKMNSSTEECLNRLMDAYKVYQDSHKHPDSTTMLDNDADPDDATQQRLLADAFHKYTCLVARSNKPSSPNRQSLLDEALRFCQQQALCKKATATSSTIKVTSSTKFPSGSGFRPVSNSSLDGAHSTADEVKGLRIDDVAKPDSSKNCVGKKTNESEVSTSSVAEKATSGKVTIVERGGRTYTRIGPPPAMDNQRPFAPSPGSAFRPTKDEGKRPRLDPRLQHLKLQGNNDLGKKLIRSTSVPVSYPEGEENTPPHHRSLYRTGSFVSDSTKLKLKTAILSRTSAALVRKPSITDQEMMEIHGDADADSDSSQSEDDDDELPGVSNDRKRKFSDEASSLLVTPHQPAVITTAGST</sequence>
<dbReference type="PROSITE" id="PS50005">
    <property type="entry name" value="TPR"/>
    <property type="match status" value="1"/>
</dbReference>
<feature type="compositionally biased region" description="Basic residues" evidence="4">
    <location>
        <begin position="478"/>
        <end position="487"/>
    </location>
</feature>
<accession>A0ABP0GJD7</accession>
<feature type="compositionally biased region" description="Basic and acidic residues" evidence="4">
    <location>
        <begin position="527"/>
        <end position="538"/>
    </location>
</feature>
<evidence type="ECO:0008006" key="7">
    <source>
        <dbReference type="Google" id="ProtNLM"/>
    </source>
</evidence>
<feature type="compositionally biased region" description="Polar residues" evidence="4">
    <location>
        <begin position="1462"/>
        <end position="1483"/>
    </location>
</feature>
<keyword evidence="3" id="KW-0802">TPR repeat</keyword>
<evidence type="ECO:0000256" key="3">
    <source>
        <dbReference type="PROSITE-ProRule" id="PRU00339"/>
    </source>
</evidence>
<feature type="region of interest" description="Disordered" evidence="4">
    <location>
        <begin position="1432"/>
        <end position="1485"/>
    </location>
</feature>